<feature type="compositionally biased region" description="Basic and acidic residues" evidence="1">
    <location>
        <begin position="168"/>
        <end position="184"/>
    </location>
</feature>
<dbReference type="OrthoDB" id="4716584at2759"/>
<feature type="region of interest" description="Disordered" evidence="1">
    <location>
        <begin position="168"/>
        <end position="195"/>
    </location>
</feature>
<keyword evidence="3" id="KW-1185">Reference proteome</keyword>
<dbReference type="Proteomes" id="UP000224854">
    <property type="component" value="Unassembled WGS sequence"/>
</dbReference>
<feature type="region of interest" description="Disordered" evidence="1">
    <location>
        <begin position="268"/>
        <end position="306"/>
    </location>
</feature>
<feature type="compositionally biased region" description="Low complexity" evidence="1">
    <location>
        <begin position="407"/>
        <end position="424"/>
    </location>
</feature>
<feature type="region of interest" description="Disordered" evidence="1">
    <location>
        <begin position="404"/>
        <end position="445"/>
    </location>
</feature>
<sequence length="575" mass="64615">MSTPTQPKRRFAPIPVETSFQSVSARQPLSVGPNTEPTPEPSPRWPSPTIPEPRLRRRFKPQLVETSRRTHRAGDAGPATKPSDKTDITPYTNHIYATKPRLRRKRSDSPSLHDESLVHMPPTRRETEEEGVKEYLLHLAAKQIQEAALAAFPNSRAREGGVAHFYYRDSSDSDKSSHDNESLHRPSQPRRKSSNLGCNWWHKHMQDHAESLVHQDSHDADGDILMRSDSDLDKMHLPVPPDPLWTTTTTRIPNPHATRHSISLYPVALPTSHPDQHNAPRSASPSASIPDPHSPRPFGAFGLPPDDSKLHLMQKAASPPMLGKDLTFRKCPSPKQTKLETDHPFAKYAQGAQKNRDVTGQGGLWNGYCCRSESSDSCIVPAELHAADMIVTPQPPGSPHELCGFESVSEAPSSASASSDSSSSTTFGLWTSERRSRSGEPKGLHMLHGLDERLRREKAQAERDEKIVQEFNDHFITQVYNYLSLGYPATAHTFDDELSKISRVSLEHLGRDDETRMAKGYMLESNLDDVPEDDRCPRWRALKIYIMEWARQHPNLDSLDPLAWGVRERRGSWAI</sequence>
<feature type="region of interest" description="Disordered" evidence="1">
    <location>
        <begin position="1"/>
        <end position="129"/>
    </location>
</feature>
<evidence type="ECO:0000313" key="2">
    <source>
        <dbReference type="EMBL" id="PHH76943.1"/>
    </source>
</evidence>
<organism evidence="2 3">
    <name type="scientific">Ophiocordyceps australis</name>
    <dbReference type="NCBI Taxonomy" id="1399860"/>
    <lineage>
        <taxon>Eukaryota</taxon>
        <taxon>Fungi</taxon>
        <taxon>Dikarya</taxon>
        <taxon>Ascomycota</taxon>
        <taxon>Pezizomycotina</taxon>
        <taxon>Sordariomycetes</taxon>
        <taxon>Hypocreomycetidae</taxon>
        <taxon>Hypocreales</taxon>
        <taxon>Ophiocordycipitaceae</taxon>
        <taxon>Ophiocordyceps</taxon>
    </lineage>
</organism>
<dbReference type="AlphaFoldDB" id="A0A2C5ZAP4"/>
<feature type="compositionally biased region" description="Low complexity" evidence="1">
    <location>
        <begin position="279"/>
        <end position="291"/>
    </location>
</feature>
<protein>
    <submittedName>
        <fullName evidence="2">Uncharacterized protein</fullName>
    </submittedName>
</protein>
<comment type="caution">
    <text evidence="2">The sequence shown here is derived from an EMBL/GenBank/DDBJ whole genome shotgun (WGS) entry which is preliminary data.</text>
</comment>
<feature type="compositionally biased region" description="Basic and acidic residues" evidence="1">
    <location>
        <begin position="107"/>
        <end position="129"/>
    </location>
</feature>
<gene>
    <name evidence="2" type="ORF">CDD82_3744</name>
</gene>
<accession>A0A2C5ZAP4</accession>
<feature type="region of interest" description="Disordered" evidence="1">
    <location>
        <begin position="232"/>
        <end position="254"/>
    </location>
</feature>
<proteinExistence type="predicted"/>
<feature type="compositionally biased region" description="Polar residues" evidence="1">
    <location>
        <begin position="18"/>
        <end position="27"/>
    </location>
</feature>
<evidence type="ECO:0000256" key="1">
    <source>
        <dbReference type="SAM" id="MobiDB-lite"/>
    </source>
</evidence>
<dbReference type="EMBL" id="NJEU01000292">
    <property type="protein sequence ID" value="PHH76943.1"/>
    <property type="molecule type" value="Genomic_DNA"/>
</dbReference>
<feature type="compositionally biased region" description="Basic and acidic residues" evidence="1">
    <location>
        <begin position="432"/>
        <end position="445"/>
    </location>
</feature>
<feature type="compositionally biased region" description="Pro residues" evidence="1">
    <location>
        <begin position="36"/>
        <end position="51"/>
    </location>
</feature>
<reference evidence="2 3" key="1">
    <citation type="submission" date="2017-06" db="EMBL/GenBank/DDBJ databases">
        <title>Ant-infecting Ophiocordyceps genomes reveal a high diversity of potential behavioral manipulation genes and a possible major role for enterotoxins.</title>
        <authorList>
            <person name="De Bekker C."/>
            <person name="Evans H.C."/>
            <person name="Brachmann A."/>
            <person name="Hughes D.P."/>
        </authorList>
    </citation>
    <scope>NUCLEOTIDE SEQUENCE [LARGE SCALE GENOMIC DNA]</scope>
    <source>
        <strain evidence="2 3">1348a</strain>
    </source>
</reference>
<evidence type="ECO:0000313" key="3">
    <source>
        <dbReference type="Proteomes" id="UP000224854"/>
    </source>
</evidence>
<name>A0A2C5ZAP4_9HYPO</name>